<dbReference type="Proteomes" id="UP001597045">
    <property type="component" value="Unassembled WGS sequence"/>
</dbReference>
<dbReference type="InterPro" id="IPR029061">
    <property type="entry name" value="THDP-binding"/>
</dbReference>
<dbReference type="PANTHER" id="PTHR43735">
    <property type="entry name" value="APOPTOSIS-INDUCING FACTOR 1"/>
    <property type="match status" value="1"/>
</dbReference>
<sequence>MGRQQVAVVPTEGSEGPTVRDAVRALCASRGVRHVFGNPGTTEAGFLADWPEDWTYVPGLQESIVVAMADGYAQATGQAAVVNLHSAAGVGHAMGSIVSAWHNHAPMVDTHPVLLTLTTTYQPATDLGFLLHKHPERAQEFPVAAGTTATFTVTTDGGTEITADIWFRTFGSRVNTDYLDDGRLVELTDRRTVPVDDHLNVVGAQVHENVYAVGDIADLPDAKMATHAMVQAQTVIENLRAQLRGER</sequence>
<gene>
    <name evidence="6" type="ORF">ACFQ1S_32780</name>
</gene>
<feature type="domain" description="Hen1 N-terminal" evidence="5">
    <location>
        <begin position="113"/>
        <end position="151"/>
    </location>
</feature>
<feature type="domain" description="Thiamine pyrophosphate enzyme N-terminal TPP-binding" evidence="4">
    <location>
        <begin position="18"/>
        <end position="108"/>
    </location>
</feature>
<evidence type="ECO:0000256" key="3">
    <source>
        <dbReference type="ARBA" id="ARBA00023002"/>
    </source>
</evidence>
<proteinExistence type="predicted"/>
<evidence type="ECO:0000313" key="7">
    <source>
        <dbReference type="Proteomes" id="UP001597045"/>
    </source>
</evidence>
<dbReference type="InterPro" id="IPR024740">
    <property type="entry name" value="Hen1_N"/>
</dbReference>
<protein>
    <submittedName>
        <fullName evidence="6">Thiamine pyrophosphate-binding protein</fullName>
    </submittedName>
</protein>
<dbReference type="InterPro" id="IPR012001">
    <property type="entry name" value="Thiamin_PyroP_enz_TPP-bd_dom"/>
</dbReference>
<dbReference type="Pfam" id="PF12623">
    <property type="entry name" value="Hen1_L"/>
    <property type="match status" value="1"/>
</dbReference>
<dbReference type="Pfam" id="PF02776">
    <property type="entry name" value="TPP_enzyme_N"/>
    <property type="match status" value="1"/>
</dbReference>
<keyword evidence="7" id="KW-1185">Reference proteome</keyword>
<evidence type="ECO:0000256" key="1">
    <source>
        <dbReference type="ARBA" id="ARBA00022630"/>
    </source>
</evidence>
<dbReference type="EMBL" id="JBHTIS010002516">
    <property type="protein sequence ID" value="MFD1049972.1"/>
    <property type="molecule type" value="Genomic_DNA"/>
</dbReference>
<feature type="non-terminal residue" evidence="6">
    <location>
        <position position="247"/>
    </location>
</feature>
<keyword evidence="2" id="KW-0274">FAD</keyword>
<dbReference type="CDD" id="cd07035">
    <property type="entry name" value="TPP_PYR_POX_like"/>
    <property type="match status" value="1"/>
</dbReference>
<dbReference type="Gene3D" id="3.40.50.970">
    <property type="match status" value="1"/>
</dbReference>
<evidence type="ECO:0000256" key="2">
    <source>
        <dbReference type="ARBA" id="ARBA00022827"/>
    </source>
</evidence>
<dbReference type="PANTHER" id="PTHR43735:SF3">
    <property type="entry name" value="FERROPTOSIS SUPPRESSOR PROTEIN 1"/>
    <property type="match status" value="1"/>
</dbReference>
<dbReference type="InterPro" id="IPR036188">
    <property type="entry name" value="FAD/NAD-bd_sf"/>
</dbReference>
<keyword evidence="3" id="KW-0560">Oxidoreductase</keyword>
<dbReference type="SUPFAM" id="SSF52518">
    <property type="entry name" value="Thiamin diphosphate-binding fold (THDP-binding)"/>
    <property type="match status" value="1"/>
</dbReference>
<dbReference type="SUPFAM" id="SSF51905">
    <property type="entry name" value="FAD/NAD(P)-binding domain"/>
    <property type="match status" value="1"/>
</dbReference>
<keyword evidence="1" id="KW-0285">Flavoprotein</keyword>
<comment type="caution">
    <text evidence="6">The sequence shown here is derived from an EMBL/GenBank/DDBJ whole genome shotgun (WGS) entry which is preliminary data.</text>
</comment>
<reference evidence="7" key="1">
    <citation type="journal article" date="2019" name="Int. J. Syst. Evol. Microbiol.">
        <title>The Global Catalogue of Microorganisms (GCM) 10K type strain sequencing project: providing services to taxonomists for standard genome sequencing and annotation.</title>
        <authorList>
            <consortium name="The Broad Institute Genomics Platform"/>
            <consortium name="The Broad Institute Genome Sequencing Center for Infectious Disease"/>
            <person name="Wu L."/>
            <person name="Ma J."/>
        </authorList>
    </citation>
    <scope>NUCLEOTIDE SEQUENCE [LARGE SCALE GENOMIC DNA]</scope>
    <source>
        <strain evidence="7">JCM 31486</strain>
    </source>
</reference>
<name>A0ABW3MIQ7_9PSEU</name>
<evidence type="ECO:0000259" key="5">
    <source>
        <dbReference type="Pfam" id="PF12623"/>
    </source>
</evidence>
<accession>A0ABW3MIQ7</accession>
<organism evidence="6 7">
    <name type="scientific">Kibdelosporangium lantanae</name>
    <dbReference type="NCBI Taxonomy" id="1497396"/>
    <lineage>
        <taxon>Bacteria</taxon>
        <taxon>Bacillati</taxon>
        <taxon>Actinomycetota</taxon>
        <taxon>Actinomycetes</taxon>
        <taxon>Pseudonocardiales</taxon>
        <taxon>Pseudonocardiaceae</taxon>
        <taxon>Kibdelosporangium</taxon>
    </lineage>
</organism>
<evidence type="ECO:0000259" key="4">
    <source>
        <dbReference type="Pfam" id="PF02776"/>
    </source>
</evidence>
<evidence type="ECO:0000313" key="6">
    <source>
        <dbReference type="EMBL" id="MFD1049972.1"/>
    </source>
</evidence>
<dbReference type="Gene3D" id="3.50.50.100">
    <property type="match status" value="1"/>
</dbReference>